<reference evidence="2 3" key="1">
    <citation type="submission" date="2020-06" db="EMBL/GenBank/DDBJ databases">
        <title>Taxonomy, biology and ecology of Rhodococcus bacteria occurring in California pistachio and other woody hosts as revealed by genome sequence analyses.</title>
        <authorList>
            <person name="Gai Y."/>
            <person name="Riely B."/>
        </authorList>
    </citation>
    <scope>NUCLEOTIDE SEQUENCE [LARGE SCALE GENOMIC DNA]</scope>
    <source>
        <strain evidence="2 3">BP-281</strain>
    </source>
</reference>
<feature type="transmembrane region" description="Helical" evidence="1">
    <location>
        <begin position="323"/>
        <end position="342"/>
    </location>
</feature>
<gene>
    <name evidence="2" type="ORF">HQ603_10615</name>
</gene>
<feature type="transmembrane region" description="Helical" evidence="1">
    <location>
        <begin position="25"/>
        <end position="48"/>
    </location>
</feature>
<evidence type="ECO:0000256" key="1">
    <source>
        <dbReference type="SAM" id="Phobius"/>
    </source>
</evidence>
<feature type="transmembrane region" description="Helical" evidence="1">
    <location>
        <begin position="299"/>
        <end position="317"/>
    </location>
</feature>
<keyword evidence="1" id="KW-0812">Transmembrane</keyword>
<proteinExistence type="predicted"/>
<protein>
    <submittedName>
        <fullName evidence="2">Uncharacterized protein</fullName>
    </submittedName>
</protein>
<dbReference type="RefSeq" id="WP_222684510.1">
    <property type="nucleotide sequence ID" value="NZ_JABUBT010000008.1"/>
</dbReference>
<feature type="transmembrane region" description="Helical" evidence="1">
    <location>
        <begin position="380"/>
        <end position="400"/>
    </location>
</feature>
<keyword evidence="3" id="KW-1185">Reference proteome</keyword>
<name>A0ABS7P6F2_9NOCA</name>
<comment type="caution">
    <text evidence="2">The sequence shown here is derived from an EMBL/GenBank/DDBJ whole genome shotgun (WGS) entry which is preliminary data.</text>
</comment>
<feature type="transmembrane region" description="Helical" evidence="1">
    <location>
        <begin position="354"/>
        <end position="374"/>
    </location>
</feature>
<sequence>MTVATGTAAAAMVSAHRVPTGRMRAVAIGCAAVVALATALTTVPAGLLGPALVAVASWPWWSGLAASSLPPSSNVVLPQHLRGVPISGGAYVVGSAAARLCAGVGIGPAAVLGAGVGTSVSLGSPLPALVAGTAFAIRPVTAVAAVLPGRATRVVLAVGAGVVTAAAGVEPTVAIAVSGVAAALAAVVAVRRTDAVLGGVSDEETGPPTEVRWGRMPVTHAAVIELVRSRQWGEVFPPAVAAAGVVAAALTGTDLVSVLAVPAVLATTGLAHCLWTHPDTVGALVAAPDGLRRYLTARAAVAVTLAAPCALAAAITIGRTDGVPSGVVVIAVFLGCAVRAGWRAPTTWGPAARPILVDLIVTAVVSSVLLGPTASAPAATGWSIAATACVAVATATVALARRLRDGGAAWHAAVA</sequence>
<dbReference type="EMBL" id="JABUBU010000007">
    <property type="protein sequence ID" value="MBY6367209.1"/>
    <property type="molecule type" value="Genomic_DNA"/>
</dbReference>
<keyword evidence="1" id="KW-0472">Membrane</keyword>
<organism evidence="2 3">
    <name type="scientific">Rhodococcoides corynebacterioides</name>
    <dbReference type="NCBI Taxonomy" id="53972"/>
    <lineage>
        <taxon>Bacteria</taxon>
        <taxon>Bacillati</taxon>
        <taxon>Actinomycetota</taxon>
        <taxon>Actinomycetes</taxon>
        <taxon>Mycobacteriales</taxon>
        <taxon>Nocardiaceae</taxon>
        <taxon>Rhodococcoides</taxon>
    </lineage>
</organism>
<keyword evidence="1" id="KW-1133">Transmembrane helix</keyword>
<dbReference type="Proteomes" id="UP000825228">
    <property type="component" value="Unassembled WGS sequence"/>
</dbReference>
<accession>A0ABS7P6F2</accession>
<evidence type="ECO:0000313" key="3">
    <source>
        <dbReference type="Proteomes" id="UP000825228"/>
    </source>
</evidence>
<evidence type="ECO:0000313" key="2">
    <source>
        <dbReference type="EMBL" id="MBY6367209.1"/>
    </source>
</evidence>